<dbReference type="Proteomes" id="UP000067422">
    <property type="component" value="Chromosome 1"/>
</dbReference>
<protein>
    <submittedName>
        <fullName evidence="1">Uncharacterized protein</fullName>
    </submittedName>
</protein>
<name>A0ABN4KT73_VIBHA</name>
<evidence type="ECO:0000313" key="1">
    <source>
        <dbReference type="EMBL" id="AMF96264.1"/>
    </source>
</evidence>
<sequence length="393" mass="44513">MPIEVKVLNSWVNKDTRPACKYSPVVVSKDHKYVDTMKKVEENRINISRKLASSGKCGSSWLSFIRDKNDIEGRYHKNNTPAIVISGGNAKKLANEMMCDYSLAFHPKNMRGEPVYIMVHKEDYKMYYSELSALMNQNHNLHLVGWDGGKLTGFGAARAAALSFADSLPYKPDRILMMDQDVVQTEGTRHTKPEVKSKINRIHNDEKRPIAGYGVGYPTRQEVPSPFSKGEAPTVADFNSPTQQFVSIASPFRGRLSDGIYPAYMVTGGEDMLMGLDLKLIENEHNNSILNERIVKKELKGSTDSPNKYWNENRIETLKELFESEKNTMFLFEGNSVTLDGLMKLFVDKGWVSSHPSPESYNTASCIIERVILRRKKLVNNETISDNTIFNRL</sequence>
<evidence type="ECO:0000313" key="2">
    <source>
        <dbReference type="Proteomes" id="UP000067422"/>
    </source>
</evidence>
<accession>A0ABN4KT73</accession>
<organism evidence="1 2">
    <name type="scientific">Vibrio harveyi</name>
    <name type="common">Beneckea harveyi</name>
    <dbReference type="NCBI Taxonomy" id="669"/>
    <lineage>
        <taxon>Bacteria</taxon>
        <taxon>Pseudomonadati</taxon>
        <taxon>Pseudomonadota</taxon>
        <taxon>Gammaproteobacteria</taxon>
        <taxon>Vibrionales</taxon>
        <taxon>Vibrionaceae</taxon>
        <taxon>Vibrio</taxon>
    </lineage>
</organism>
<dbReference type="EMBL" id="CP014038">
    <property type="protein sequence ID" value="AMF96264.1"/>
    <property type="molecule type" value="Genomic_DNA"/>
</dbReference>
<keyword evidence="2" id="KW-1185">Reference proteome</keyword>
<gene>
    <name evidence="1" type="ORF">AL538_00250</name>
</gene>
<proteinExistence type="predicted"/>
<reference evidence="1" key="1">
    <citation type="submission" date="2018-01" db="EMBL/GenBank/DDBJ databases">
        <title>FDA dAtabase for Regulatory Grade micrObial Sequences (FDA-ARGOS): Supporting development and validation of Infectious Disease Dx tests.</title>
        <authorList>
            <person name="Hoffmann M."/>
            <person name="Allard M."/>
            <person name="Evans P."/>
            <person name="Brown E."/>
            <person name="Tallon L."/>
            <person name="Sadzewicz L."/>
            <person name="Sengamalay N."/>
            <person name="Ott S."/>
            <person name="Godinez A."/>
            <person name="Nagaraj S."/>
            <person name="Vyas G."/>
            <person name="Aluvathingal J."/>
            <person name="Nadendla S."/>
            <person name="Geyer C."/>
            <person name="Sichtig H."/>
        </authorList>
    </citation>
    <scope>NUCLEOTIDE SEQUENCE</scope>
    <source>
        <strain evidence="1">FDAARGOS_107</strain>
    </source>
</reference>